<evidence type="ECO:0000256" key="3">
    <source>
        <dbReference type="ARBA" id="ARBA00013253"/>
    </source>
</evidence>
<dbReference type="InterPro" id="IPR035907">
    <property type="entry name" value="Hppk_sf"/>
</dbReference>
<evidence type="ECO:0000259" key="9">
    <source>
        <dbReference type="PROSITE" id="PS00794"/>
    </source>
</evidence>
<keyword evidence="6 10" id="KW-0418">Kinase</keyword>
<dbReference type="RefSeq" id="WP_003352283.1">
    <property type="nucleotide sequence ID" value="NZ_JH414739.1"/>
</dbReference>
<dbReference type="GO" id="GO:0046654">
    <property type="term" value="P:tetrahydrofolate biosynthetic process"/>
    <property type="evidence" value="ECO:0007669"/>
    <property type="project" value="UniProtKB-UniPathway"/>
</dbReference>
<dbReference type="GO" id="GO:0016301">
    <property type="term" value="F:kinase activity"/>
    <property type="evidence" value="ECO:0007669"/>
    <property type="project" value="UniProtKB-KW"/>
</dbReference>
<dbReference type="Proteomes" id="UP000011747">
    <property type="component" value="Unassembled WGS sequence"/>
</dbReference>
<name>G9QGK5_9BACI</name>
<keyword evidence="7" id="KW-0067">ATP-binding</keyword>
<dbReference type="GO" id="GO:0005524">
    <property type="term" value="F:ATP binding"/>
    <property type="evidence" value="ECO:0007669"/>
    <property type="project" value="UniProtKB-KW"/>
</dbReference>
<dbReference type="Pfam" id="PF01288">
    <property type="entry name" value="HPPK"/>
    <property type="match status" value="1"/>
</dbReference>
<dbReference type="AlphaFoldDB" id="G9QGK5"/>
<evidence type="ECO:0000256" key="6">
    <source>
        <dbReference type="ARBA" id="ARBA00022777"/>
    </source>
</evidence>
<keyword evidence="5" id="KW-0547">Nucleotide-binding</keyword>
<feature type="domain" description="7,8-dihydro-6-hydroxymethylpterin-pyrophosphokinase" evidence="9">
    <location>
        <begin position="89"/>
        <end position="100"/>
    </location>
</feature>
<evidence type="ECO:0000256" key="4">
    <source>
        <dbReference type="ARBA" id="ARBA00022679"/>
    </source>
</evidence>
<dbReference type="PANTHER" id="PTHR43071">
    <property type="entry name" value="2-AMINO-4-HYDROXY-6-HYDROXYMETHYLDIHYDROPTERIDINE PYROPHOSPHOKINASE"/>
    <property type="match status" value="1"/>
</dbReference>
<gene>
    <name evidence="10" type="ORF">HMPREF1015_02769</name>
</gene>
<dbReference type="GO" id="GO:0046656">
    <property type="term" value="P:folic acid biosynthetic process"/>
    <property type="evidence" value="ECO:0007669"/>
    <property type="project" value="UniProtKB-KW"/>
</dbReference>
<evidence type="ECO:0000256" key="2">
    <source>
        <dbReference type="ARBA" id="ARBA00005051"/>
    </source>
</evidence>
<sequence>MNNIAYLSLGSNLGDRMNYLKHAIQALACHPKINVLAISSVYETDPVGYTDQGKFLNMAVKIKTSLDAEELLETCLEIEKSLGRVRETKWGPRTIDLDILLYNNENRKTDRLIIPHPRMHERLFVLIPILEIDPFLKIPTIDKPLIDILEQIPNKEGVRLWKQINGEDVYALFES</sequence>
<comment type="pathway">
    <text evidence="2">Cofactor biosynthesis; tetrahydrofolate biosynthesis; 2-amino-4-hydroxy-6-hydroxymethyl-7,8-dihydropteridine diphosphate from 7,8-dihydroneopterin triphosphate: step 4/4.</text>
</comment>
<evidence type="ECO:0000313" key="10">
    <source>
        <dbReference type="EMBL" id="EHL79668.1"/>
    </source>
</evidence>
<accession>G9QGK5</accession>
<dbReference type="PROSITE" id="PS00794">
    <property type="entry name" value="HPPK"/>
    <property type="match status" value="1"/>
</dbReference>
<dbReference type="SUPFAM" id="SSF55083">
    <property type="entry name" value="6-hydroxymethyl-7,8-dihydropterin pyrophosphokinase, HPPK"/>
    <property type="match status" value="1"/>
</dbReference>
<evidence type="ECO:0000256" key="8">
    <source>
        <dbReference type="ARBA" id="ARBA00022909"/>
    </source>
</evidence>
<protein>
    <recommendedName>
        <fullName evidence="3">2-amino-4-hydroxy-6-hydroxymethyldihydropteridine diphosphokinase</fullName>
        <ecNumber evidence="3">2.7.6.3</ecNumber>
    </recommendedName>
</protein>
<dbReference type="HOGENOM" id="CLU_097916_1_1_9"/>
<dbReference type="UniPathway" id="UPA00077">
    <property type="reaction ID" value="UER00155"/>
</dbReference>
<keyword evidence="11" id="KW-1185">Reference proteome</keyword>
<evidence type="ECO:0000256" key="7">
    <source>
        <dbReference type="ARBA" id="ARBA00022840"/>
    </source>
</evidence>
<dbReference type="NCBIfam" id="TIGR01498">
    <property type="entry name" value="folK"/>
    <property type="match status" value="1"/>
</dbReference>
<dbReference type="Gene3D" id="3.30.70.560">
    <property type="entry name" value="7,8-Dihydro-6-hydroxymethylpterin-pyrophosphokinase HPPK"/>
    <property type="match status" value="1"/>
</dbReference>
<keyword evidence="4" id="KW-0808">Transferase</keyword>
<comment type="caution">
    <text evidence="10">The sequence shown here is derived from an EMBL/GenBank/DDBJ whole genome shotgun (WGS) entry which is preliminary data.</text>
</comment>
<dbReference type="PANTHER" id="PTHR43071:SF1">
    <property type="entry name" value="2-AMINO-4-HYDROXY-6-HYDROXYMETHYLDIHYDROPTERIDINE PYROPHOSPHOKINASE"/>
    <property type="match status" value="1"/>
</dbReference>
<dbReference type="InterPro" id="IPR000550">
    <property type="entry name" value="Hppk"/>
</dbReference>
<dbReference type="PATRIC" id="fig|665952.3.peg.18"/>
<evidence type="ECO:0000256" key="5">
    <source>
        <dbReference type="ARBA" id="ARBA00022741"/>
    </source>
</evidence>
<keyword evidence="8" id="KW-0289">Folate biosynthesis</keyword>
<dbReference type="EMBL" id="ACWF01000003">
    <property type="protein sequence ID" value="EHL79668.1"/>
    <property type="molecule type" value="Genomic_DNA"/>
</dbReference>
<proteinExistence type="predicted"/>
<dbReference type="GO" id="GO:0003848">
    <property type="term" value="F:2-amino-4-hydroxy-6-hydroxymethyldihydropteridine diphosphokinase activity"/>
    <property type="evidence" value="ECO:0007669"/>
    <property type="project" value="UniProtKB-EC"/>
</dbReference>
<evidence type="ECO:0000313" key="11">
    <source>
        <dbReference type="Proteomes" id="UP000011747"/>
    </source>
</evidence>
<dbReference type="EC" id="2.7.6.3" evidence="3"/>
<comment type="catalytic activity">
    <reaction evidence="1">
        <text>6-hydroxymethyl-7,8-dihydropterin + ATP = (7,8-dihydropterin-6-yl)methyl diphosphate + AMP + H(+)</text>
        <dbReference type="Rhea" id="RHEA:11412"/>
        <dbReference type="ChEBI" id="CHEBI:15378"/>
        <dbReference type="ChEBI" id="CHEBI:30616"/>
        <dbReference type="ChEBI" id="CHEBI:44841"/>
        <dbReference type="ChEBI" id="CHEBI:72950"/>
        <dbReference type="ChEBI" id="CHEBI:456215"/>
        <dbReference type="EC" id="2.7.6.3"/>
    </reaction>
</comment>
<organism evidence="10 11">
    <name type="scientific">Bacillus smithii 7_3_47FAA</name>
    <dbReference type="NCBI Taxonomy" id="665952"/>
    <lineage>
        <taxon>Bacteria</taxon>
        <taxon>Bacillati</taxon>
        <taxon>Bacillota</taxon>
        <taxon>Bacilli</taxon>
        <taxon>Bacillales</taxon>
        <taxon>Bacillaceae</taxon>
        <taxon>Bacillus</taxon>
    </lineage>
</organism>
<reference evidence="10 11" key="1">
    <citation type="submission" date="2011-09" db="EMBL/GenBank/DDBJ databases">
        <title>The Genome Sequence of Bacillus smithii 7_3_47FAA.</title>
        <authorList>
            <consortium name="The Broad Institute Genome Sequencing Platform"/>
            <person name="Earl A."/>
            <person name="Ward D."/>
            <person name="Feldgarden M."/>
            <person name="Gevers D."/>
            <person name="Daigneault M."/>
            <person name="Strauss J."/>
            <person name="Allen-Vercoe E."/>
            <person name="Young S.K."/>
            <person name="Zeng Q."/>
            <person name="Gargeya S."/>
            <person name="Fitzgerald M."/>
            <person name="Haas B."/>
            <person name="Abouelleil A."/>
            <person name="Alvarado L."/>
            <person name="Arachchi H.M."/>
            <person name="Berlin A."/>
            <person name="Brown A."/>
            <person name="Chapman S.B."/>
            <person name="Chen Z."/>
            <person name="Dunbar C."/>
            <person name="Freedman E."/>
            <person name="Gearin G."/>
            <person name="Goldberg J."/>
            <person name="Griggs A."/>
            <person name="Gujja S."/>
            <person name="Heiman D."/>
            <person name="Howarth C."/>
            <person name="Larson L."/>
            <person name="Lui A."/>
            <person name="MacDonald P.J.P."/>
            <person name="Montmayeur A."/>
            <person name="Murphy C."/>
            <person name="Neiman D."/>
            <person name="Pearson M."/>
            <person name="Priest M."/>
            <person name="Roberts A."/>
            <person name="Saif S."/>
            <person name="Shea T."/>
            <person name="Shenoy N."/>
            <person name="Sisk P."/>
            <person name="Stolte C."/>
            <person name="Sykes S."/>
            <person name="Wortman J."/>
            <person name="Nusbaum C."/>
            <person name="Birren B."/>
        </authorList>
    </citation>
    <scope>NUCLEOTIDE SEQUENCE [LARGE SCALE GENOMIC DNA]</scope>
    <source>
        <strain evidence="10 11">7_3_47FAA</strain>
    </source>
</reference>
<dbReference type="CDD" id="cd00483">
    <property type="entry name" value="HPPK"/>
    <property type="match status" value="1"/>
</dbReference>
<evidence type="ECO:0000256" key="1">
    <source>
        <dbReference type="ARBA" id="ARBA00000198"/>
    </source>
</evidence>